<dbReference type="AlphaFoldDB" id="A0AAN8RWI7"/>
<proteinExistence type="predicted"/>
<keyword evidence="2 3" id="KW-0040">ANK repeat</keyword>
<feature type="compositionally biased region" description="Polar residues" evidence="4">
    <location>
        <begin position="1"/>
        <end position="16"/>
    </location>
</feature>
<dbReference type="InterPro" id="IPR036770">
    <property type="entry name" value="Ankyrin_rpt-contain_sf"/>
</dbReference>
<dbReference type="Pfam" id="PF12796">
    <property type="entry name" value="Ank_2"/>
    <property type="match status" value="1"/>
</dbReference>
<feature type="repeat" description="ANK" evidence="3">
    <location>
        <begin position="143"/>
        <end position="172"/>
    </location>
</feature>
<feature type="repeat" description="ANK" evidence="3">
    <location>
        <begin position="68"/>
        <end position="106"/>
    </location>
</feature>
<evidence type="ECO:0000313" key="5">
    <source>
        <dbReference type="EMBL" id="KAK6519989.1"/>
    </source>
</evidence>
<gene>
    <name evidence="5" type="ORF">TWF506_000282</name>
</gene>
<accession>A0AAN8RWI7</accession>
<evidence type="ECO:0000256" key="2">
    <source>
        <dbReference type="ARBA" id="ARBA00023043"/>
    </source>
</evidence>
<comment type="caution">
    <text evidence="5">The sequence shown here is derived from an EMBL/GenBank/DDBJ whole genome shotgun (WGS) entry which is preliminary data.</text>
</comment>
<sequence length="525" mass="58602">MSNVQSTSDMSSGWSTDSEDFEKDVASNPDPQDLRQKLFKAIDNFEIEKVQQLLYDGADPRFHDIKSPELAPIHNVVKSQSVENGALGVLMELLLEHGADPNATDVSGATLLHYAAGRQNDTVTRILLNHRADLSSKDKWYSTPLHIAAREGNYSNVALLIAHEADISATDKSGCTPLHLAAIRGHNELFGLLSGKVSVPEAHRGYADKQWKAFELAVKNEDEDQEIMKRLLARTKHIEKEDGERLLEQAVDKKWWSLVESLLKRGIYPKDEKNNTRVALKSACEKGWVDIIQCILEEDANFNGEYGDEALKLATDNMWWDILSLFVKKGVGFRSEARMAVLDLALEQGWGGSTGHANEWQDLLVILLQKGMNIGENVLTKAKGKSSATLMNSLVNRADREALDASNILLWAIDSFQFEEIEAAEEREPKLLNQAEYDLVESLVRAGVDLNIRGSDNLTPLDRAKDRGLPACIIRLLGPQKFDFEDDPELYREQGQDQQQDQGGEGRQRDIGDDSTTELDESHGT</sequence>
<keyword evidence="6" id="KW-1185">Reference proteome</keyword>
<dbReference type="PANTHER" id="PTHR24198">
    <property type="entry name" value="ANKYRIN REPEAT AND PROTEIN KINASE DOMAIN-CONTAINING PROTEIN"/>
    <property type="match status" value="1"/>
</dbReference>
<dbReference type="PROSITE" id="PS50088">
    <property type="entry name" value="ANK_REPEAT"/>
    <property type="match status" value="4"/>
</dbReference>
<organism evidence="5 6">
    <name type="scientific">Arthrobotrys conoides</name>
    <dbReference type="NCBI Taxonomy" id="74498"/>
    <lineage>
        <taxon>Eukaryota</taxon>
        <taxon>Fungi</taxon>
        <taxon>Dikarya</taxon>
        <taxon>Ascomycota</taxon>
        <taxon>Pezizomycotina</taxon>
        <taxon>Orbiliomycetes</taxon>
        <taxon>Orbiliales</taxon>
        <taxon>Orbiliaceae</taxon>
        <taxon>Arthrobotrys</taxon>
    </lineage>
</organism>
<dbReference type="PRINTS" id="PR01415">
    <property type="entry name" value="ANKYRIN"/>
</dbReference>
<evidence type="ECO:0000313" key="6">
    <source>
        <dbReference type="Proteomes" id="UP001307849"/>
    </source>
</evidence>
<dbReference type="Pfam" id="PF00023">
    <property type="entry name" value="Ank"/>
    <property type="match status" value="1"/>
</dbReference>
<dbReference type="SUPFAM" id="SSF48403">
    <property type="entry name" value="Ankyrin repeat"/>
    <property type="match status" value="1"/>
</dbReference>
<feature type="region of interest" description="Disordered" evidence="4">
    <location>
        <begin position="485"/>
        <end position="525"/>
    </location>
</feature>
<dbReference type="InterPro" id="IPR002110">
    <property type="entry name" value="Ankyrin_rpt"/>
</dbReference>
<protein>
    <recommendedName>
        <fullName evidence="7">Ankyrin</fullName>
    </recommendedName>
</protein>
<dbReference type="EMBL" id="JAVHJM010000001">
    <property type="protein sequence ID" value="KAK6519989.1"/>
    <property type="molecule type" value="Genomic_DNA"/>
</dbReference>
<evidence type="ECO:0008006" key="7">
    <source>
        <dbReference type="Google" id="ProtNLM"/>
    </source>
</evidence>
<name>A0AAN8RWI7_9PEZI</name>
<evidence type="ECO:0000256" key="4">
    <source>
        <dbReference type="SAM" id="MobiDB-lite"/>
    </source>
</evidence>
<keyword evidence="1" id="KW-0677">Repeat</keyword>
<evidence type="ECO:0000256" key="3">
    <source>
        <dbReference type="PROSITE-ProRule" id="PRU00023"/>
    </source>
</evidence>
<feature type="repeat" description="ANK" evidence="3">
    <location>
        <begin position="107"/>
        <end position="139"/>
    </location>
</feature>
<dbReference type="PROSITE" id="PS50297">
    <property type="entry name" value="ANK_REP_REGION"/>
    <property type="match status" value="3"/>
</dbReference>
<feature type="region of interest" description="Disordered" evidence="4">
    <location>
        <begin position="1"/>
        <end position="32"/>
    </location>
</feature>
<dbReference type="PANTHER" id="PTHR24198:SF165">
    <property type="entry name" value="ANKYRIN REPEAT-CONTAINING PROTEIN-RELATED"/>
    <property type="match status" value="1"/>
</dbReference>
<reference evidence="5 6" key="1">
    <citation type="submission" date="2019-10" db="EMBL/GenBank/DDBJ databases">
        <authorList>
            <person name="Palmer J.M."/>
        </authorList>
    </citation>
    <scope>NUCLEOTIDE SEQUENCE [LARGE SCALE GENOMIC DNA]</scope>
    <source>
        <strain evidence="5 6">TWF506</strain>
    </source>
</reference>
<dbReference type="Proteomes" id="UP001307849">
    <property type="component" value="Unassembled WGS sequence"/>
</dbReference>
<dbReference type="Gene3D" id="1.25.40.20">
    <property type="entry name" value="Ankyrin repeat-containing domain"/>
    <property type="match status" value="3"/>
</dbReference>
<dbReference type="SMART" id="SM00248">
    <property type="entry name" value="ANK"/>
    <property type="match status" value="7"/>
</dbReference>
<feature type="repeat" description="ANK" evidence="3">
    <location>
        <begin position="173"/>
        <end position="193"/>
    </location>
</feature>
<evidence type="ECO:0000256" key="1">
    <source>
        <dbReference type="ARBA" id="ARBA00022737"/>
    </source>
</evidence>